<evidence type="ECO:0000313" key="2">
    <source>
        <dbReference type="Proteomes" id="UP000298663"/>
    </source>
</evidence>
<protein>
    <submittedName>
        <fullName evidence="1">Uncharacterized protein</fullName>
    </submittedName>
</protein>
<accession>A0A4U5MRX6</accession>
<name>A0A4U5MRX6_STECR</name>
<dbReference type="EMBL" id="AZBU02000006">
    <property type="protein sequence ID" value="TKR72394.1"/>
    <property type="molecule type" value="Genomic_DNA"/>
</dbReference>
<sequence>MDQLPALFYSRLSQLSSTPNLKTLSTVFPHDVISTHAQKRQDFAFHLKLGAPGAGWEYCFHPDASTRNDYLSLQDLAQIDARYIRIVKLSFVPEHLSGGRKWFSIVNIDRMFLFVMSHMADGETSIHMRSKDCLSLFEKLNSANFSHEKLTLSYFGQLSERFLIQNLIKKKVNEVRLMDKWPKTVQPRLESYLLSPECLTFHFSTDSKSEICFNFEFFERIVEKVKQSKNMVLYVACRLDISKQQLENFRPHDRTEIVNDNYEFAWIVNDRKVLVGLSRLHAIRVCSTYAYPVPVPESG</sequence>
<organism evidence="1 2">
    <name type="scientific">Steinernema carpocapsae</name>
    <name type="common">Entomopathogenic nematode</name>
    <dbReference type="NCBI Taxonomy" id="34508"/>
    <lineage>
        <taxon>Eukaryota</taxon>
        <taxon>Metazoa</taxon>
        <taxon>Ecdysozoa</taxon>
        <taxon>Nematoda</taxon>
        <taxon>Chromadorea</taxon>
        <taxon>Rhabditida</taxon>
        <taxon>Tylenchina</taxon>
        <taxon>Panagrolaimomorpha</taxon>
        <taxon>Strongyloidoidea</taxon>
        <taxon>Steinernematidae</taxon>
        <taxon>Steinernema</taxon>
    </lineage>
</organism>
<dbReference type="AlphaFoldDB" id="A0A4U5MRX6"/>
<reference evidence="1 2" key="1">
    <citation type="journal article" date="2015" name="Genome Biol.">
        <title>Comparative genomics of Steinernema reveals deeply conserved gene regulatory networks.</title>
        <authorList>
            <person name="Dillman A.R."/>
            <person name="Macchietto M."/>
            <person name="Porter C.F."/>
            <person name="Rogers A."/>
            <person name="Williams B."/>
            <person name="Antoshechkin I."/>
            <person name="Lee M.M."/>
            <person name="Goodwin Z."/>
            <person name="Lu X."/>
            <person name="Lewis E.E."/>
            <person name="Goodrich-Blair H."/>
            <person name="Stock S.P."/>
            <person name="Adams B.J."/>
            <person name="Sternberg P.W."/>
            <person name="Mortazavi A."/>
        </authorList>
    </citation>
    <scope>NUCLEOTIDE SEQUENCE [LARGE SCALE GENOMIC DNA]</scope>
    <source>
        <strain evidence="1 2">ALL</strain>
    </source>
</reference>
<dbReference type="Proteomes" id="UP000298663">
    <property type="component" value="Unassembled WGS sequence"/>
</dbReference>
<evidence type="ECO:0000313" key="1">
    <source>
        <dbReference type="EMBL" id="TKR72394.1"/>
    </source>
</evidence>
<gene>
    <name evidence="1" type="ORF">L596_019845</name>
</gene>
<proteinExistence type="predicted"/>
<comment type="caution">
    <text evidence="1">The sequence shown here is derived from an EMBL/GenBank/DDBJ whole genome shotgun (WGS) entry which is preliminary data.</text>
</comment>
<reference evidence="1 2" key="2">
    <citation type="journal article" date="2019" name="G3 (Bethesda)">
        <title>Hybrid Assembly of the Genome of the Entomopathogenic Nematode Steinernema carpocapsae Identifies the X-Chromosome.</title>
        <authorList>
            <person name="Serra L."/>
            <person name="Macchietto M."/>
            <person name="Macias-Munoz A."/>
            <person name="McGill C.J."/>
            <person name="Rodriguez I.M."/>
            <person name="Rodriguez B."/>
            <person name="Murad R."/>
            <person name="Mortazavi A."/>
        </authorList>
    </citation>
    <scope>NUCLEOTIDE SEQUENCE [LARGE SCALE GENOMIC DNA]</scope>
    <source>
        <strain evidence="1 2">ALL</strain>
    </source>
</reference>
<keyword evidence="2" id="KW-1185">Reference proteome</keyword>